<dbReference type="CDD" id="cd06257">
    <property type="entry name" value="DnaJ"/>
    <property type="match status" value="1"/>
</dbReference>
<accession>A0ABP5NA97</accession>
<evidence type="ECO:0000256" key="1">
    <source>
        <dbReference type="ARBA" id="ARBA00023186"/>
    </source>
</evidence>
<gene>
    <name evidence="4" type="ORF">GCM10009787_31210</name>
</gene>
<protein>
    <recommendedName>
        <fullName evidence="3">J domain-containing protein</fullName>
    </recommendedName>
</protein>
<feature type="region of interest" description="Disordered" evidence="2">
    <location>
        <begin position="118"/>
        <end position="142"/>
    </location>
</feature>
<dbReference type="SMART" id="SM00271">
    <property type="entry name" value="DnaJ"/>
    <property type="match status" value="1"/>
</dbReference>
<dbReference type="Proteomes" id="UP001501391">
    <property type="component" value="Unassembled WGS sequence"/>
</dbReference>
<dbReference type="PRINTS" id="PR00625">
    <property type="entry name" value="JDOMAIN"/>
</dbReference>
<evidence type="ECO:0000313" key="5">
    <source>
        <dbReference type="Proteomes" id="UP001501391"/>
    </source>
</evidence>
<reference evidence="5" key="1">
    <citation type="journal article" date="2019" name="Int. J. Syst. Evol. Microbiol.">
        <title>The Global Catalogue of Microorganisms (GCM) 10K type strain sequencing project: providing services to taxonomists for standard genome sequencing and annotation.</title>
        <authorList>
            <consortium name="The Broad Institute Genomics Platform"/>
            <consortium name="The Broad Institute Genome Sequencing Center for Infectious Disease"/>
            <person name="Wu L."/>
            <person name="Ma J."/>
        </authorList>
    </citation>
    <scope>NUCLEOTIDE SEQUENCE [LARGE SCALE GENOMIC DNA]</scope>
    <source>
        <strain evidence="5">JCM 14924</strain>
    </source>
</reference>
<evidence type="ECO:0000313" key="4">
    <source>
        <dbReference type="EMBL" id="GAA2196524.1"/>
    </source>
</evidence>
<keyword evidence="5" id="KW-1185">Reference proteome</keyword>
<dbReference type="PANTHER" id="PTHR43096:SF52">
    <property type="entry name" value="DNAJ HOMOLOG 1, MITOCHONDRIAL-RELATED"/>
    <property type="match status" value="1"/>
</dbReference>
<dbReference type="PANTHER" id="PTHR43096">
    <property type="entry name" value="DNAJ HOMOLOG 1, MITOCHONDRIAL-RELATED"/>
    <property type="match status" value="1"/>
</dbReference>
<dbReference type="InterPro" id="IPR036869">
    <property type="entry name" value="J_dom_sf"/>
</dbReference>
<feature type="compositionally biased region" description="Low complexity" evidence="2">
    <location>
        <begin position="77"/>
        <end position="94"/>
    </location>
</feature>
<sequence length="142" mass="15235">MEEPDPYAVLGVAPSATVGAITSAFRRAARDLRPDIQVDAVTAARFGEVRAAYETLRDPVRRAAYDRAHGRSREQGPSYAEAYRPARRAAPAAGASRPLRWYVGRCPGPALAVPGVTAAEPPLRAGPVRWEPPRGPSVRHTG</sequence>
<dbReference type="InterPro" id="IPR001623">
    <property type="entry name" value="DnaJ_domain"/>
</dbReference>
<dbReference type="SUPFAM" id="SSF46565">
    <property type="entry name" value="Chaperone J-domain"/>
    <property type="match status" value="1"/>
</dbReference>
<proteinExistence type="predicted"/>
<comment type="caution">
    <text evidence="4">The sequence shown here is derived from an EMBL/GenBank/DDBJ whole genome shotgun (WGS) entry which is preliminary data.</text>
</comment>
<dbReference type="RefSeq" id="WP_189397010.1">
    <property type="nucleotide sequence ID" value="NZ_BAAAOQ010000009.1"/>
</dbReference>
<feature type="domain" description="J" evidence="3">
    <location>
        <begin position="5"/>
        <end position="69"/>
    </location>
</feature>
<keyword evidence="1" id="KW-0143">Chaperone</keyword>
<dbReference type="Gene3D" id="1.10.287.110">
    <property type="entry name" value="DnaJ domain"/>
    <property type="match status" value="1"/>
</dbReference>
<feature type="region of interest" description="Disordered" evidence="2">
    <location>
        <begin position="65"/>
        <end position="94"/>
    </location>
</feature>
<dbReference type="PROSITE" id="PS50076">
    <property type="entry name" value="DNAJ_2"/>
    <property type="match status" value="1"/>
</dbReference>
<dbReference type="Pfam" id="PF00226">
    <property type="entry name" value="DnaJ"/>
    <property type="match status" value="1"/>
</dbReference>
<organism evidence="4 5">
    <name type="scientific">Streptomyces bangladeshensis</name>
    <dbReference type="NCBI Taxonomy" id="295352"/>
    <lineage>
        <taxon>Bacteria</taxon>
        <taxon>Bacillati</taxon>
        <taxon>Actinomycetota</taxon>
        <taxon>Actinomycetes</taxon>
        <taxon>Kitasatosporales</taxon>
        <taxon>Streptomycetaceae</taxon>
        <taxon>Streptomyces</taxon>
    </lineage>
</organism>
<evidence type="ECO:0000259" key="3">
    <source>
        <dbReference type="PROSITE" id="PS50076"/>
    </source>
</evidence>
<evidence type="ECO:0000256" key="2">
    <source>
        <dbReference type="SAM" id="MobiDB-lite"/>
    </source>
</evidence>
<name>A0ABP5NA97_9ACTN</name>
<feature type="compositionally biased region" description="Basic and acidic residues" evidence="2">
    <location>
        <begin position="65"/>
        <end position="74"/>
    </location>
</feature>
<dbReference type="EMBL" id="BAAAOQ010000009">
    <property type="protein sequence ID" value="GAA2196524.1"/>
    <property type="molecule type" value="Genomic_DNA"/>
</dbReference>